<evidence type="ECO:0000313" key="2">
    <source>
        <dbReference type="EMBL" id="COV97163.1"/>
    </source>
</evidence>
<reference evidence="3 4" key="1">
    <citation type="submission" date="2015-03" db="EMBL/GenBank/DDBJ databases">
        <authorList>
            <consortium name="Pathogen Informatics"/>
        </authorList>
    </citation>
    <scope>NUCLEOTIDE SEQUENCE [LARGE SCALE GENOMIC DNA]</scope>
    <source>
        <strain evidence="1 3">G09901357</strain>
        <strain evidence="2 4">P00601463</strain>
    </source>
</reference>
<dbReference type="AlphaFoldDB" id="A0A655I926"/>
<name>A0A655I926_MYCTX</name>
<dbReference type="EMBL" id="CHKL01000084">
    <property type="protein sequence ID" value="COV97163.1"/>
    <property type="molecule type" value="Genomic_DNA"/>
</dbReference>
<gene>
    <name evidence="1" type="ORF">ERS007681_03802</name>
    <name evidence="2" type="ORF">ERS007741_01084</name>
</gene>
<evidence type="ECO:0000313" key="1">
    <source>
        <dbReference type="EMBL" id="CFE45283.1"/>
    </source>
</evidence>
<accession>A0A655I926</accession>
<protein>
    <submittedName>
        <fullName evidence="2">Uncharacterized protein</fullName>
    </submittedName>
</protein>
<evidence type="ECO:0000313" key="4">
    <source>
        <dbReference type="Proteomes" id="UP000048600"/>
    </source>
</evidence>
<proteinExistence type="predicted"/>
<dbReference type="EMBL" id="CFOE01000738">
    <property type="protein sequence ID" value="CFE45283.1"/>
    <property type="molecule type" value="Genomic_DNA"/>
</dbReference>
<organism evidence="2 4">
    <name type="scientific">Mycobacterium tuberculosis</name>
    <dbReference type="NCBI Taxonomy" id="1773"/>
    <lineage>
        <taxon>Bacteria</taxon>
        <taxon>Bacillati</taxon>
        <taxon>Actinomycetota</taxon>
        <taxon>Actinomycetes</taxon>
        <taxon>Mycobacteriales</taxon>
        <taxon>Mycobacteriaceae</taxon>
        <taxon>Mycobacterium</taxon>
        <taxon>Mycobacterium tuberculosis complex</taxon>
    </lineage>
</organism>
<evidence type="ECO:0000313" key="3">
    <source>
        <dbReference type="Proteomes" id="UP000048289"/>
    </source>
</evidence>
<dbReference type="Proteomes" id="UP000048289">
    <property type="component" value="Unassembled WGS sequence"/>
</dbReference>
<sequence length="246" mass="26230">MQWIGRAVGFPVDCPVVLGHGAAQGDREVVGGFGPAQVGSRCGGEHFHGTHSPVEFIRPKLRVGWAAGAGRQQRTRQRVLAFRECDQGKDAASGGHHDVVAFGHADQQSVDFGGNHWVTVGVGDRHRMPGQRDAERGVGGAVDDADPDSLARLGLKRRGRHGDSPVDQIVRVGDVPSVAAEQVAVNAFAFGHTCCVLHGGFVRVGQLAVELLRGLPDAVRPIVEDDDPFGVVVAWLSRIVDDDRQI</sequence>
<dbReference type="Proteomes" id="UP000048600">
    <property type="component" value="Unassembled WGS sequence"/>
</dbReference>